<dbReference type="Proteomes" id="UP000799755">
    <property type="component" value="Unassembled WGS sequence"/>
</dbReference>
<gene>
    <name evidence="1" type="ORF">BDR25DRAFT_363320</name>
</gene>
<organism evidence="1 2">
    <name type="scientific">Lindgomyces ingoldianus</name>
    <dbReference type="NCBI Taxonomy" id="673940"/>
    <lineage>
        <taxon>Eukaryota</taxon>
        <taxon>Fungi</taxon>
        <taxon>Dikarya</taxon>
        <taxon>Ascomycota</taxon>
        <taxon>Pezizomycotina</taxon>
        <taxon>Dothideomycetes</taxon>
        <taxon>Pleosporomycetidae</taxon>
        <taxon>Pleosporales</taxon>
        <taxon>Lindgomycetaceae</taxon>
        <taxon>Lindgomyces</taxon>
    </lineage>
</organism>
<protein>
    <submittedName>
        <fullName evidence="1">Uncharacterized protein</fullName>
    </submittedName>
</protein>
<evidence type="ECO:0000313" key="2">
    <source>
        <dbReference type="Proteomes" id="UP000799755"/>
    </source>
</evidence>
<evidence type="ECO:0000313" key="1">
    <source>
        <dbReference type="EMBL" id="KAF2462918.1"/>
    </source>
</evidence>
<dbReference type="EMBL" id="MU003557">
    <property type="protein sequence ID" value="KAF2462918.1"/>
    <property type="molecule type" value="Genomic_DNA"/>
</dbReference>
<sequence length="405" mass="45007">MWGTIDMRNCIEFVATDCAEMHTTMVPTHDHRVTTHPTICHHCKHFSVILLCQHSTSCRTCLTRYYTHLLSCTVYSQPRALSSSLDLTIHWYNSSCLDLKTFSCKTSAAKRTMPFYDLPACSPISSPTTNKKLTLPRLLLLFLFAGAVTLLIQFLPPPNAFWGPSRLLSLSIIPLLHLCSHLVLIFRQAEAASALALGIYASANRKHLSSPGKWRIMVLGQLAYLQAPPAALVLFFLANPCKCFKSTAQLPGACTLGDCHDNVARVSRDTILSPFSYSIESAQSSLDLTIHSYNQLCLDLNTLSTRLPYSPFSAHARENSVGLGGSFCDVEENRFLGGVRRLISAGLRSTAEVNQHSPLPIHMSMSGYKNYKILEIKWKVLKISYAEVYSPLAEPFPQTPRLSLL</sequence>
<reference evidence="1" key="1">
    <citation type="journal article" date="2020" name="Stud. Mycol.">
        <title>101 Dothideomycetes genomes: a test case for predicting lifestyles and emergence of pathogens.</title>
        <authorList>
            <person name="Haridas S."/>
            <person name="Albert R."/>
            <person name="Binder M."/>
            <person name="Bloem J."/>
            <person name="Labutti K."/>
            <person name="Salamov A."/>
            <person name="Andreopoulos B."/>
            <person name="Baker S."/>
            <person name="Barry K."/>
            <person name="Bills G."/>
            <person name="Bluhm B."/>
            <person name="Cannon C."/>
            <person name="Castanera R."/>
            <person name="Culley D."/>
            <person name="Daum C."/>
            <person name="Ezra D."/>
            <person name="Gonzalez J."/>
            <person name="Henrissat B."/>
            <person name="Kuo A."/>
            <person name="Liang C."/>
            <person name="Lipzen A."/>
            <person name="Lutzoni F."/>
            <person name="Magnuson J."/>
            <person name="Mondo S."/>
            <person name="Nolan M."/>
            <person name="Ohm R."/>
            <person name="Pangilinan J."/>
            <person name="Park H.-J."/>
            <person name="Ramirez L."/>
            <person name="Alfaro M."/>
            <person name="Sun H."/>
            <person name="Tritt A."/>
            <person name="Yoshinaga Y."/>
            <person name="Zwiers L.-H."/>
            <person name="Turgeon B."/>
            <person name="Goodwin S."/>
            <person name="Spatafora J."/>
            <person name="Crous P."/>
            <person name="Grigoriev I."/>
        </authorList>
    </citation>
    <scope>NUCLEOTIDE SEQUENCE</scope>
    <source>
        <strain evidence="1">ATCC 200398</strain>
    </source>
</reference>
<name>A0ACB6Q7R8_9PLEO</name>
<comment type="caution">
    <text evidence="1">The sequence shown here is derived from an EMBL/GenBank/DDBJ whole genome shotgun (WGS) entry which is preliminary data.</text>
</comment>
<proteinExistence type="predicted"/>
<accession>A0ACB6Q7R8</accession>
<keyword evidence="2" id="KW-1185">Reference proteome</keyword>